<gene>
    <name evidence="1" type="ORF">SI7747_UN021999</name>
</gene>
<reference evidence="2" key="1">
    <citation type="journal article" date="2020" name="Sci. Rep.">
        <title>Chromosome-scale genome assembly for the duckweed Spirodela intermedia, integrating cytogenetic maps, PacBio and Oxford Nanopore libraries.</title>
        <authorList>
            <person name="Hoang P.T.N."/>
            <person name="Fiebig A."/>
            <person name="Novak P."/>
            <person name="Macas J."/>
            <person name="Cao H.X."/>
            <person name="Stepanenko A."/>
            <person name="Chen G."/>
            <person name="Borisjuk N."/>
            <person name="Scholz U."/>
            <person name="Schubert I."/>
        </authorList>
    </citation>
    <scope>NUCLEOTIDE SEQUENCE [LARGE SCALE GENOMIC DNA]</scope>
</reference>
<dbReference type="Proteomes" id="UP001189122">
    <property type="component" value="Unassembled WGS sequence"/>
</dbReference>
<evidence type="ECO:0000313" key="1">
    <source>
        <dbReference type="EMBL" id="CAA6675657.1"/>
    </source>
</evidence>
<evidence type="ECO:0000313" key="2">
    <source>
        <dbReference type="Proteomes" id="UP001189122"/>
    </source>
</evidence>
<name>A0ABN7EDI7_SPIIN</name>
<protein>
    <submittedName>
        <fullName evidence="1">Uncharacterized protein</fullName>
    </submittedName>
</protein>
<organism evidence="1 2">
    <name type="scientific">Spirodela intermedia</name>
    <name type="common">Intermediate duckweed</name>
    <dbReference type="NCBI Taxonomy" id="51605"/>
    <lineage>
        <taxon>Eukaryota</taxon>
        <taxon>Viridiplantae</taxon>
        <taxon>Streptophyta</taxon>
        <taxon>Embryophyta</taxon>
        <taxon>Tracheophyta</taxon>
        <taxon>Spermatophyta</taxon>
        <taxon>Magnoliopsida</taxon>
        <taxon>Liliopsida</taxon>
        <taxon>Araceae</taxon>
        <taxon>Lemnoideae</taxon>
        <taxon>Spirodela</taxon>
    </lineage>
</organism>
<dbReference type="EMBL" id="CACRZD030000384">
    <property type="protein sequence ID" value="CAA6675657.1"/>
    <property type="molecule type" value="Genomic_DNA"/>
</dbReference>
<comment type="caution">
    <text evidence="1">The sequence shown here is derived from an EMBL/GenBank/DDBJ whole genome shotgun (WGS) entry which is preliminary data.</text>
</comment>
<keyword evidence="2" id="KW-1185">Reference proteome</keyword>
<proteinExistence type="predicted"/>
<accession>A0ABN7EDI7</accession>
<sequence length="82" mass="9428">MNQVEIEFYLVILTYLIIDDRFEGRKIEFRRRDGDASVMHRNPECSGGSSCSVHSLEAFGRIVVQCPRPRRLSLDKDDVGNL</sequence>